<comment type="catalytic activity">
    <reaction evidence="24">
        <text>decanoyl-CoA + H2O = decanoate + CoA + H(+)</text>
        <dbReference type="Rhea" id="RHEA:40059"/>
        <dbReference type="ChEBI" id="CHEBI:15377"/>
        <dbReference type="ChEBI" id="CHEBI:15378"/>
        <dbReference type="ChEBI" id="CHEBI:27689"/>
        <dbReference type="ChEBI" id="CHEBI:57287"/>
        <dbReference type="ChEBI" id="CHEBI:61430"/>
    </reaction>
    <physiologicalReaction direction="left-to-right" evidence="24">
        <dbReference type="Rhea" id="RHEA:40060"/>
    </physiologicalReaction>
</comment>
<keyword evidence="7" id="KW-0053">Apoptosis</keyword>
<evidence type="ECO:0000256" key="7">
    <source>
        <dbReference type="ARBA" id="ARBA00022703"/>
    </source>
</evidence>
<comment type="subcellular location">
    <subcellularLocation>
        <location evidence="3">Cell projection</location>
        <location evidence="3">Ruffle membrane</location>
    </subcellularLocation>
    <subcellularLocation>
        <location evidence="1">Cytoplasm</location>
    </subcellularLocation>
    <subcellularLocation>
        <location evidence="4">Mitochondrion inner membrane</location>
        <topology evidence="4">Peripheral membrane protein</topology>
    </subcellularLocation>
    <subcellularLocation>
        <location evidence="2">Mitochondrion intermembrane space</location>
    </subcellularLocation>
</comment>
<keyword evidence="12" id="KW-0443">Lipid metabolism</keyword>
<sequence>MVLRYSDAVASTTLSDEEIAELRSAYDRCFGCGVNNPVGLHLDGFVRSNDGATGTFSPKDDFSGFRGILHGGVIATALDEISAWSALLTQGVFVFTAKLEIRYRSEASIDDEFTLTGSVTQRRGKRLLIQAAMLSGDRVVAQSSGLFVVAGSVEELVAAQRDVTTT</sequence>
<keyword evidence="5" id="KW-1003">Cell membrane</keyword>
<keyword evidence="10" id="KW-0276">Fatty acid metabolism</keyword>
<evidence type="ECO:0000256" key="25">
    <source>
        <dbReference type="ARBA" id="ARBA00048074"/>
    </source>
</evidence>
<dbReference type="InterPro" id="IPR006683">
    <property type="entry name" value="Thioestr_dom"/>
</dbReference>
<evidence type="ECO:0000313" key="28">
    <source>
        <dbReference type="EMBL" id="VAW07308.1"/>
    </source>
</evidence>
<keyword evidence="8" id="KW-0999">Mitochondrion inner membrane</keyword>
<keyword evidence="14" id="KW-0472">Membrane</keyword>
<dbReference type="GO" id="GO:0032587">
    <property type="term" value="C:ruffle membrane"/>
    <property type="evidence" value="ECO:0007669"/>
    <property type="project" value="UniProtKB-SubCell"/>
</dbReference>
<evidence type="ECO:0000256" key="24">
    <source>
        <dbReference type="ARBA" id="ARBA00047969"/>
    </source>
</evidence>
<keyword evidence="13" id="KW-0496">Mitochondrion</keyword>
<evidence type="ECO:0000256" key="19">
    <source>
        <dbReference type="ARBA" id="ARBA00038848"/>
    </source>
</evidence>
<evidence type="ECO:0000256" key="23">
    <source>
        <dbReference type="ARBA" id="ARBA00047734"/>
    </source>
</evidence>
<comment type="catalytic activity">
    <reaction evidence="26">
        <text>tetradecanoyl-CoA + H2O = tetradecanoate + CoA + H(+)</text>
        <dbReference type="Rhea" id="RHEA:40119"/>
        <dbReference type="ChEBI" id="CHEBI:15377"/>
        <dbReference type="ChEBI" id="CHEBI:15378"/>
        <dbReference type="ChEBI" id="CHEBI:30807"/>
        <dbReference type="ChEBI" id="CHEBI:57287"/>
        <dbReference type="ChEBI" id="CHEBI:57385"/>
    </reaction>
    <physiologicalReaction direction="left-to-right" evidence="26">
        <dbReference type="Rhea" id="RHEA:40120"/>
    </physiologicalReaction>
</comment>
<dbReference type="GO" id="GO:0006631">
    <property type="term" value="P:fatty acid metabolic process"/>
    <property type="evidence" value="ECO:0007669"/>
    <property type="project" value="UniProtKB-KW"/>
</dbReference>
<dbReference type="InterPro" id="IPR029069">
    <property type="entry name" value="HotDog_dom_sf"/>
</dbReference>
<evidence type="ECO:0000256" key="10">
    <source>
        <dbReference type="ARBA" id="ARBA00022832"/>
    </source>
</evidence>
<proteinExistence type="inferred from homology"/>
<comment type="catalytic activity">
    <reaction evidence="22">
        <text>octanoyl-CoA + H2O = octanoate + CoA + H(+)</text>
        <dbReference type="Rhea" id="RHEA:30143"/>
        <dbReference type="ChEBI" id="CHEBI:15377"/>
        <dbReference type="ChEBI" id="CHEBI:15378"/>
        <dbReference type="ChEBI" id="CHEBI:25646"/>
        <dbReference type="ChEBI" id="CHEBI:57287"/>
        <dbReference type="ChEBI" id="CHEBI:57386"/>
    </reaction>
    <physiologicalReaction direction="left-to-right" evidence="22">
        <dbReference type="Rhea" id="RHEA:30144"/>
    </physiologicalReaction>
</comment>
<dbReference type="SUPFAM" id="SSF54637">
    <property type="entry name" value="Thioesterase/thiol ester dehydrase-isomerase"/>
    <property type="match status" value="1"/>
</dbReference>
<evidence type="ECO:0000256" key="5">
    <source>
        <dbReference type="ARBA" id="ARBA00022475"/>
    </source>
</evidence>
<dbReference type="PANTHER" id="PTHR12418:SF19">
    <property type="entry name" value="ACYL-COENZYME A THIOESTERASE THEM4"/>
    <property type="match status" value="1"/>
</dbReference>
<reference evidence="28" key="1">
    <citation type="submission" date="2018-06" db="EMBL/GenBank/DDBJ databases">
        <authorList>
            <person name="Zhirakovskaya E."/>
        </authorList>
    </citation>
    <scope>NUCLEOTIDE SEQUENCE</scope>
</reference>
<organism evidence="28">
    <name type="scientific">hydrothermal vent metagenome</name>
    <dbReference type="NCBI Taxonomy" id="652676"/>
    <lineage>
        <taxon>unclassified sequences</taxon>
        <taxon>metagenomes</taxon>
        <taxon>ecological metagenomes</taxon>
    </lineage>
</organism>
<dbReference type="AlphaFoldDB" id="A0A3B0SPB2"/>
<evidence type="ECO:0000256" key="18">
    <source>
        <dbReference type="ARBA" id="ARBA00038456"/>
    </source>
</evidence>
<evidence type="ECO:0000259" key="27">
    <source>
        <dbReference type="Pfam" id="PF03061"/>
    </source>
</evidence>
<dbReference type="EMBL" id="UOEI01000520">
    <property type="protein sequence ID" value="VAW07308.1"/>
    <property type="molecule type" value="Genomic_DNA"/>
</dbReference>
<dbReference type="EC" id="3.1.2.2" evidence="19"/>
<comment type="catalytic activity">
    <reaction evidence="25">
        <text>dodecanoyl-CoA + H2O = dodecanoate + CoA + H(+)</text>
        <dbReference type="Rhea" id="RHEA:30135"/>
        <dbReference type="ChEBI" id="CHEBI:15377"/>
        <dbReference type="ChEBI" id="CHEBI:15378"/>
        <dbReference type="ChEBI" id="CHEBI:18262"/>
        <dbReference type="ChEBI" id="CHEBI:57287"/>
        <dbReference type="ChEBI" id="CHEBI:57375"/>
    </reaction>
    <physiologicalReaction direction="left-to-right" evidence="25">
        <dbReference type="Rhea" id="RHEA:30136"/>
    </physiologicalReaction>
</comment>
<dbReference type="GO" id="GO:0005743">
    <property type="term" value="C:mitochondrial inner membrane"/>
    <property type="evidence" value="ECO:0007669"/>
    <property type="project" value="UniProtKB-SubCell"/>
</dbReference>
<gene>
    <name evidence="28" type="ORF">MNBD_ACTINO01-2519</name>
</gene>
<keyword evidence="9" id="KW-0378">Hydrolase</keyword>
<evidence type="ECO:0000256" key="21">
    <source>
        <dbReference type="ARBA" id="ARBA00043210"/>
    </source>
</evidence>
<comment type="catalytic activity">
    <reaction evidence="17">
        <text>(9Z)-octadecenoyl-CoA + H2O = (9Z)-octadecenoate + CoA + H(+)</text>
        <dbReference type="Rhea" id="RHEA:40139"/>
        <dbReference type="ChEBI" id="CHEBI:15377"/>
        <dbReference type="ChEBI" id="CHEBI:15378"/>
        <dbReference type="ChEBI" id="CHEBI:30823"/>
        <dbReference type="ChEBI" id="CHEBI:57287"/>
        <dbReference type="ChEBI" id="CHEBI:57387"/>
    </reaction>
    <physiologicalReaction direction="left-to-right" evidence="17">
        <dbReference type="Rhea" id="RHEA:40140"/>
    </physiologicalReaction>
</comment>
<keyword evidence="15" id="KW-0966">Cell projection</keyword>
<evidence type="ECO:0000256" key="8">
    <source>
        <dbReference type="ARBA" id="ARBA00022792"/>
    </source>
</evidence>
<dbReference type="Gene3D" id="3.10.129.10">
    <property type="entry name" value="Hotdog Thioesterase"/>
    <property type="match status" value="1"/>
</dbReference>
<evidence type="ECO:0000256" key="11">
    <source>
        <dbReference type="ARBA" id="ARBA00022946"/>
    </source>
</evidence>
<dbReference type="GO" id="GO:0006915">
    <property type="term" value="P:apoptotic process"/>
    <property type="evidence" value="ECO:0007669"/>
    <property type="project" value="UniProtKB-KW"/>
</dbReference>
<evidence type="ECO:0000256" key="13">
    <source>
        <dbReference type="ARBA" id="ARBA00023128"/>
    </source>
</evidence>
<comment type="catalytic activity">
    <reaction evidence="23">
        <text>hexadecanoyl-CoA + H2O = hexadecanoate + CoA + H(+)</text>
        <dbReference type="Rhea" id="RHEA:16645"/>
        <dbReference type="ChEBI" id="CHEBI:7896"/>
        <dbReference type="ChEBI" id="CHEBI:15377"/>
        <dbReference type="ChEBI" id="CHEBI:15378"/>
        <dbReference type="ChEBI" id="CHEBI:57287"/>
        <dbReference type="ChEBI" id="CHEBI:57379"/>
        <dbReference type="EC" id="3.1.2.2"/>
    </reaction>
    <physiologicalReaction direction="left-to-right" evidence="23">
        <dbReference type="Rhea" id="RHEA:16646"/>
    </physiologicalReaction>
</comment>
<keyword evidence="6" id="KW-0963">Cytoplasm</keyword>
<evidence type="ECO:0000256" key="14">
    <source>
        <dbReference type="ARBA" id="ARBA00023136"/>
    </source>
</evidence>
<evidence type="ECO:0000256" key="22">
    <source>
        <dbReference type="ARBA" id="ARBA00047588"/>
    </source>
</evidence>
<dbReference type="CDD" id="cd03443">
    <property type="entry name" value="PaaI_thioesterase"/>
    <property type="match status" value="1"/>
</dbReference>
<evidence type="ECO:0000256" key="17">
    <source>
        <dbReference type="ARBA" id="ARBA00037002"/>
    </source>
</evidence>
<evidence type="ECO:0000256" key="26">
    <source>
        <dbReference type="ARBA" id="ARBA00048180"/>
    </source>
</evidence>
<evidence type="ECO:0000256" key="4">
    <source>
        <dbReference type="ARBA" id="ARBA00004637"/>
    </source>
</evidence>
<protein>
    <recommendedName>
        <fullName evidence="20">Acyl-coenzyme A thioesterase THEM4</fullName>
        <ecNumber evidence="19">3.1.2.2</ecNumber>
    </recommendedName>
    <alternativeName>
        <fullName evidence="21">Thioesterase superfamily member 4</fullName>
    </alternativeName>
</protein>
<evidence type="ECO:0000256" key="20">
    <source>
        <dbReference type="ARBA" id="ARBA00040123"/>
    </source>
</evidence>
<comment type="catalytic activity">
    <reaction evidence="16">
        <text>(5Z,8Z,11Z,14Z)-eicosatetraenoyl-CoA + H2O = (5Z,8Z,11Z,14Z)-eicosatetraenoate + CoA + H(+)</text>
        <dbReference type="Rhea" id="RHEA:40151"/>
        <dbReference type="ChEBI" id="CHEBI:15377"/>
        <dbReference type="ChEBI" id="CHEBI:15378"/>
        <dbReference type="ChEBI" id="CHEBI:32395"/>
        <dbReference type="ChEBI" id="CHEBI:57287"/>
        <dbReference type="ChEBI" id="CHEBI:57368"/>
    </reaction>
    <physiologicalReaction direction="left-to-right" evidence="16">
        <dbReference type="Rhea" id="RHEA:40152"/>
    </physiologicalReaction>
</comment>
<comment type="similarity">
    <text evidence="18">Belongs to the THEM4/THEM5 thioesterase family.</text>
</comment>
<name>A0A3B0SPB2_9ZZZZ</name>
<evidence type="ECO:0000256" key="3">
    <source>
        <dbReference type="ARBA" id="ARBA00004632"/>
    </source>
</evidence>
<accession>A0A3B0SPB2</accession>
<evidence type="ECO:0000256" key="1">
    <source>
        <dbReference type="ARBA" id="ARBA00004496"/>
    </source>
</evidence>
<evidence type="ECO:0000256" key="16">
    <source>
        <dbReference type="ARBA" id="ARBA00035852"/>
    </source>
</evidence>
<evidence type="ECO:0000256" key="2">
    <source>
        <dbReference type="ARBA" id="ARBA00004569"/>
    </source>
</evidence>
<evidence type="ECO:0000256" key="12">
    <source>
        <dbReference type="ARBA" id="ARBA00023098"/>
    </source>
</evidence>
<evidence type="ECO:0000256" key="15">
    <source>
        <dbReference type="ARBA" id="ARBA00023273"/>
    </source>
</evidence>
<dbReference type="Pfam" id="PF03061">
    <property type="entry name" value="4HBT"/>
    <property type="match status" value="1"/>
</dbReference>
<dbReference type="PANTHER" id="PTHR12418">
    <property type="entry name" value="ACYL-COENZYME A THIOESTERASE THEM4"/>
    <property type="match status" value="1"/>
</dbReference>
<dbReference type="GO" id="GO:0016787">
    <property type="term" value="F:hydrolase activity"/>
    <property type="evidence" value="ECO:0007669"/>
    <property type="project" value="UniProtKB-KW"/>
</dbReference>
<dbReference type="InterPro" id="IPR052365">
    <property type="entry name" value="THEM4/THEM5_acyl-CoA_thioest"/>
</dbReference>
<dbReference type="GO" id="GO:0005758">
    <property type="term" value="C:mitochondrial intermembrane space"/>
    <property type="evidence" value="ECO:0007669"/>
    <property type="project" value="UniProtKB-SubCell"/>
</dbReference>
<evidence type="ECO:0000256" key="6">
    <source>
        <dbReference type="ARBA" id="ARBA00022490"/>
    </source>
</evidence>
<feature type="domain" description="Thioesterase" evidence="27">
    <location>
        <begin position="67"/>
        <end position="139"/>
    </location>
</feature>
<evidence type="ECO:0000256" key="9">
    <source>
        <dbReference type="ARBA" id="ARBA00022801"/>
    </source>
</evidence>
<keyword evidence="11" id="KW-0809">Transit peptide</keyword>